<reference evidence="5 6" key="1">
    <citation type="submission" date="2018-11" db="EMBL/GenBank/DDBJ databases">
        <authorList>
            <consortium name="Pathogen Informatics"/>
        </authorList>
    </citation>
    <scope>NUCLEOTIDE SEQUENCE [LARGE SCALE GENOMIC DNA]</scope>
    <source>
        <strain>Denwood</strain>
        <strain evidence="6">Zambia</strain>
    </source>
</reference>
<sequence length="266" mass="30621">MEGMIHLSCSVDSERFYFQGHRSYTWCTTLNSFEILRGRQLFRKMDLTLDDLVQESEKLLMDVQEDNDLPHITRSLDQMRHLGEKLYLSRGSNSDVKAARLLGPKMSYELPQNLTTKLENLVPTDVYDMCPVVPKTDIQSFLRSERDNALLTAILMTRKSMFEEVEERCDAYLQTWWEQEAAGVLSSLSGSNGPLDTELTSLPDLESYGHSESGSGIQTMQLTRDELLYANQVGLLRLLLFNVFASLLDFYVFLHLTVLRKLHRYC</sequence>
<dbReference type="EMBL" id="UZAL01041979">
    <property type="protein sequence ID" value="VDP79342.1"/>
    <property type="molecule type" value="Genomic_DNA"/>
</dbReference>
<keyword evidence="4" id="KW-0539">Nucleus</keyword>
<dbReference type="GO" id="GO:0005643">
    <property type="term" value="C:nuclear pore"/>
    <property type="evidence" value="ECO:0007669"/>
    <property type="project" value="UniProtKB-SubCell"/>
</dbReference>
<evidence type="ECO:0000256" key="4">
    <source>
        <dbReference type="ARBA" id="ARBA00023242"/>
    </source>
</evidence>
<dbReference type="InterPro" id="IPR007231">
    <property type="entry name" value="Nucleoporin_int_Nup93/Nic96"/>
</dbReference>
<evidence type="ECO:0000256" key="3">
    <source>
        <dbReference type="ARBA" id="ARBA00023132"/>
    </source>
</evidence>
<evidence type="ECO:0000256" key="2">
    <source>
        <dbReference type="ARBA" id="ARBA00010186"/>
    </source>
</evidence>
<dbReference type="Proteomes" id="UP000269396">
    <property type="component" value="Unassembled WGS sequence"/>
</dbReference>
<evidence type="ECO:0000313" key="5">
    <source>
        <dbReference type="EMBL" id="VDP79342.1"/>
    </source>
</evidence>
<dbReference type="PANTHER" id="PTHR11225">
    <property type="entry name" value="NUCLEAR PORE COMPLEX PROTEIN NUP93 NUCLEOPORIN NUP93 DEAD EYE PROTEIN"/>
    <property type="match status" value="1"/>
</dbReference>
<keyword evidence="6" id="KW-1185">Reference proteome</keyword>
<organism evidence="5 6">
    <name type="scientific">Schistosoma mattheei</name>
    <dbReference type="NCBI Taxonomy" id="31246"/>
    <lineage>
        <taxon>Eukaryota</taxon>
        <taxon>Metazoa</taxon>
        <taxon>Spiralia</taxon>
        <taxon>Lophotrochozoa</taxon>
        <taxon>Platyhelminthes</taxon>
        <taxon>Trematoda</taxon>
        <taxon>Digenea</taxon>
        <taxon>Strigeidida</taxon>
        <taxon>Schistosomatoidea</taxon>
        <taxon>Schistosomatidae</taxon>
        <taxon>Schistosoma</taxon>
    </lineage>
</organism>
<name>A0A183PY31_9TREM</name>
<keyword evidence="3" id="KW-0653">Protein transport</keyword>
<dbReference type="STRING" id="31246.A0A183PY31"/>
<protein>
    <submittedName>
        <fullName evidence="5">Uncharacterized protein</fullName>
    </submittedName>
</protein>
<gene>
    <name evidence="5" type="ORF">SMTD_LOCUS19267</name>
</gene>
<accession>A0A183PY31</accession>
<evidence type="ECO:0000313" key="6">
    <source>
        <dbReference type="Proteomes" id="UP000269396"/>
    </source>
</evidence>
<dbReference type="GO" id="GO:0016973">
    <property type="term" value="P:poly(A)+ mRNA export from nucleus"/>
    <property type="evidence" value="ECO:0007669"/>
    <property type="project" value="TreeGrafter"/>
</dbReference>
<dbReference type="GO" id="GO:0006606">
    <property type="term" value="P:protein import into nucleus"/>
    <property type="evidence" value="ECO:0007669"/>
    <property type="project" value="TreeGrafter"/>
</dbReference>
<keyword evidence="3" id="KW-0811">Translocation</keyword>
<keyword evidence="3" id="KW-0813">Transport</keyword>
<dbReference type="AlphaFoldDB" id="A0A183PY31"/>
<dbReference type="GO" id="GO:0017056">
    <property type="term" value="F:structural constituent of nuclear pore"/>
    <property type="evidence" value="ECO:0007669"/>
    <property type="project" value="InterPro"/>
</dbReference>
<comment type="similarity">
    <text evidence="2">Belongs to the nucleoporin interacting component (NIC) family.</text>
</comment>
<proteinExistence type="inferred from homology"/>
<keyword evidence="3" id="KW-0509">mRNA transport</keyword>
<comment type="subcellular location">
    <subcellularLocation>
        <location evidence="1">Nucleus</location>
        <location evidence="1">Nuclear pore complex</location>
    </subcellularLocation>
</comment>
<keyword evidence="3" id="KW-0906">Nuclear pore complex</keyword>
<evidence type="ECO:0000256" key="1">
    <source>
        <dbReference type="ARBA" id="ARBA00004567"/>
    </source>
</evidence>
<dbReference type="PANTHER" id="PTHR11225:SF4">
    <property type="entry name" value="NUCLEAR PORE COMPLEX PROTEIN NUP93"/>
    <property type="match status" value="1"/>
</dbReference>